<keyword evidence="4" id="KW-1185">Reference proteome</keyword>
<dbReference type="SUPFAM" id="SSF52540">
    <property type="entry name" value="P-loop containing nucleoside triphosphate hydrolases"/>
    <property type="match status" value="1"/>
</dbReference>
<organism evidence="3 4">
    <name type="scientific">Fusarium agapanthi</name>
    <dbReference type="NCBI Taxonomy" id="1803897"/>
    <lineage>
        <taxon>Eukaryota</taxon>
        <taxon>Fungi</taxon>
        <taxon>Dikarya</taxon>
        <taxon>Ascomycota</taxon>
        <taxon>Pezizomycotina</taxon>
        <taxon>Sordariomycetes</taxon>
        <taxon>Hypocreomycetidae</taxon>
        <taxon>Hypocreales</taxon>
        <taxon>Nectriaceae</taxon>
        <taxon>Fusarium</taxon>
        <taxon>Fusarium fujikuroi species complex</taxon>
    </lineage>
</organism>
<accession>A0A9P5BCS8</accession>
<dbReference type="InterPro" id="IPR006073">
    <property type="entry name" value="GTP-bd"/>
</dbReference>
<name>A0A9P5BCS8_9HYPO</name>
<dbReference type="EMBL" id="LUFC02000252">
    <property type="protein sequence ID" value="KAF4499526.1"/>
    <property type="molecule type" value="Genomic_DNA"/>
</dbReference>
<comment type="caution">
    <text evidence="3">The sequence shown here is derived from an EMBL/GenBank/DDBJ whole genome shotgun (WGS) entry which is preliminary data.</text>
</comment>
<evidence type="ECO:0000259" key="2">
    <source>
        <dbReference type="Pfam" id="PF01926"/>
    </source>
</evidence>
<dbReference type="Gene3D" id="3.40.50.300">
    <property type="entry name" value="P-loop containing nucleotide triphosphate hydrolases"/>
    <property type="match status" value="1"/>
</dbReference>
<sequence length="456" mass="51655">MAIIEMPVTTEETIAHPINVSDERGLVRSSKTSLSDVEDQCSTQEDGMLHDGYHSSEDDSSDNAYDIPDEASPRWTWGFKKLSSLLYETRGGVTKGIISFVGKHLRGTKLIFVVGKSGTGKTSILSELTDHDDLQPCITLQAGTKSYRIIPGIIDDEQYLFIDTAGFADRDRDDIETFKDSVSSLIAFGSFVEVVGVLFVIGDPGTRLDQHDAKTLRWLQCFCGPDFFRNITIVTSFWDKYNASAFKQAYNRMQSLYKDEMFEKMLNPSTPEKRYHGAHIYHHGVTGGDLTPESYPGLDYIKKRHERREELRNLVRRRYAERRYKPTKLQFMREVEKRVPFLETEAAKTLRAPAVGVTVNIVDGRCAIEAVPIAQETPPLVYGEMPNVKETSWRETVLEWWTTVNRVAEFFHDARQRQARAKSSTTGTFNIIGMIRQFWNGRSTAEASQGGGSMRS</sequence>
<feature type="compositionally biased region" description="Polar residues" evidence="1">
    <location>
        <begin position="31"/>
        <end position="45"/>
    </location>
</feature>
<evidence type="ECO:0000256" key="1">
    <source>
        <dbReference type="SAM" id="MobiDB-lite"/>
    </source>
</evidence>
<dbReference type="OrthoDB" id="8954335at2759"/>
<protein>
    <recommendedName>
        <fullName evidence="2">G domain-containing protein</fullName>
    </recommendedName>
</protein>
<dbReference type="AlphaFoldDB" id="A0A9P5BCS8"/>
<evidence type="ECO:0000313" key="4">
    <source>
        <dbReference type="Proteomes" id="UP000737391"/>
    </source>
</evidence>
<feature type="domain" description="G" evidence="2">
    <location>
        <begin position="111"/>
        <end position="218"/>
    </location>
</feature>
<gene>
    <name evidence="3" type="ORF">FAGAP_4316</name>
</gene>
<dbReference type="CDD" id="cd01983">
    <property type="entry name" value="SIMIBI"/>
    <property type="match status" value="1"/>
</dbReference>
<dbReference type="Pfam" id="PF01926">
    <property type="entry name" value="MMR_HSR1"/>
    <property type="match status" value="1"/>
</dbReference>
<feature type="compositionally biased region" description="Basic and acidic residues" evidence="1">
    <location>
        <begin position="47"/>
        <end position="57"/>
    </location>
</feature>
<dbReference type="Proteomes" id="UP000737391">
    <property type="component" value="Unassembled WGS sequence"/>
</dbReference>
<dbReference type="InterPro" id="IPR027417">
    <property type="entry name" value="P-loop_NTPase"/>
</dbReference>
<reference evidence="3" key="1">
    <citation type="submission" date="2020-01" db="EMBL/GenBank/DDBJ databases">
        <title>Identification and distribution of gene clusters putatively required for synthesis of sphingolipid metabolism inhibitors in phylogenetically diverse species of the filamentous fungus Fusarium.</title>
        <authorList>
            <person name="Kim H.-S."/>
            <person name="Busman M."/>
            <person name="Brown D.W."/>
            <person name="Divon H."/>
            <person name="Uhlig S."/>
            <person name="Proctor R.H."/>
        </authorList>
    </citation>
    <scope>NUCLEOTIDE SEQUENCE</scope>
    <source>
        <strain evidence="3">NRRL 31653</strain>
    </source>
</reference>
<proteinExistence type="predicted"/>
<evidence type="ECO:0000313" key="3">
    <source>
        <dbReference type="EMBL" id="KAF4499526.1"/>
    </source>
</evidence>
<dbReference type="GO" id="GO:0005525">
    <property type="term" value="F:GTP binding"/>
    <property type="evidence" value="ECO:0007669"/>
    <property type="project" value="InterPro"/>
</dbReference>
<feature type="region of interest" description="Disordered" evidence="1">
    <location>
        <begin position="31"/>
        <end position="67"/>
    </location>
</feature>